<dbReference type="InterPro" id="IPR036271">
    <property type="entry name" value="Tet_transcr_reg_TetR-rel_C_sf"/>
</dbReference>
<dbReference type="PANTHER" id="PTHR30055">
    <property type="entry name" value="HTH-TYPE TRANSCRIPTIONAL REGULATOR RUTR"/>
    <property type="match status" value="1"/>
</dbReference>
<dbReference type="PRINTS" id="PR00455">
    <property type="entry name" value="HTHTETR"/>
</dbReference>
<feature type="domain" description="HTH tetR-type" evidence="3">
    <location>
        <begin position="17"/>
        <end position="77"/>
    </location>
</feature>
<dbReference type="InterPro" id="IPR041678">
    <property type="entry name" value="TetR_C_16"/>
</dbReference>
<keyword evidence="1 2" id="KW-0238">DNA-binding</keyword>
<dbReference type="InterPro" id="IPR050109">
    <property type="entry name" value="HTH-type_TetR-like_transc_reg"/>
</dbReference>
<dbReference type="RefSeq" id="WP_246214036.1">
    <property type="nucleotide sequence ID" value="NZ_BAAAMZ010000001.1"/>
</dbReference>
<keyword evidence="5" id="KW-1185">Reference proteome</keyword>
<dbReference type="SUPFAM" id="SSF48498">
    <property type="entry name" value="Tetracyclin repressor-like, C-terminal domain"/>
    <property type="match status" value="1"/>
</dbReference>
<dbReference type="GO" id="GO:0000976">
    <property type="term" value="F:transcription cis-regulatory region binding"/>
    <property type="evidence" value="ECO:0007669"/>
    <property type="project" value="TreeGrafter"/>
</dbReference>
<feature type="DNA-binding region" description="H-T-H motif" evidence="2">
    <location>
        <begin position="40"/>
        <end position="59"/>
    </location>
</feature>
<dbReference type="Proteomes" id="UP000317940">
    <property type="component" value="Unassembled WGS sequence"/>
</dbReference>
<reference evidence="4 5" key="1">
    <citation type="submission" date="2019-06" db="EMBL/GenBank/DDBJ databases">
        <title>Sequencing the genomes of 1000 actinobacteria strains.</title>
        <authorList>
            <person name="Klenk H.-P."/>
        </authorList>
    </citation>
    <scope>NUCLEOTIDE SEQUENCE [LARGE SCALE GENOMIC DNA]</scope>
    <source>
        <strain evidence="4 5">DSM 44826</strain>
    </source>
</reference>
<dbReference type="Gene3D" id="1.10.357.10">
    <property type="entry name" value="Tetracycline Repressor, domain 2"/>
    <property type="match status" value="1"/>
</dbReference>
<organism evidence="4 5">
    <name type="scientific">Kitasatospora viridis</name>
    <dbReference type="NCBI Taxonomy" id="281105"/>
    <lineage>
        <taxon>Bacteria</taxon>
        <taxon>Bacillati</taxon>
        <taxon>Actinomycetota</taxon>
        <taxon>Actinomycetes</taxon>
        <taxon>Kitasatosporales</taxon>
        <taxon>Streptomycetaceae</taxon>
        <taxon>Kitasatospora</taxon>
    </lineage>
</organism>
<dbReference type="AlphaFoldDB" id="A0A561TTS6"/>
<evidence type="ECO:0000313" key="5">
    <source>
        <dbReference type="Proteomes" id="UP000317940"/>
    </source>
</evidence>
<protein>
    <submittedName>
        <fullName evidence="4">TetR family transcriptional regulator</fullName>
    </submittedName>
</protein>
<evidence type="ECO:0000259" key="3">
    <source>
        <dbReference type="PROSITE" id="PS50977"/>
    </source>
</evidence>
<dbReference type="Pfam" id="PF17920">
    <property type="entry name" value="TetR_C_16"/>
    <property type="match status" value="1"/>
</dbReference>
<name>A0A561TTS6_9ACTN</name>
<comment type="caution">
    <text evidence="4">The sequence shown here is derived from an EMBL/GenBank/DDBJ whole genome shotgun (WGS) entry which is preliminary data.</text>
</comment>
<dbReference type="SUPFAM" id="SSF46689">
    <property type="entry name" value="Homeodomain-like"/>
    <property type="match status" value="1"/>
</dbReference>
<evidence type="ECO:0000256" key="2">
    <source>
        <dbReference type="PROSITE-ProRule" id="PRU00335"/>
    </source>
</evidence>
<accession>A0A561TTS6</accession>
<dbReference type="Pfam" id="PF00440">
    <property type="entry name" value="TetR_N"/>
    <property type="match status" value="1"/>
</dbReference>
<sequence length="191" mass="21081">MTERADGRAAPRRRDAARSREQLVQAAMELFADRGYDRTTTREIGERAGVDPALIARYFGGKLQLYLAAVRAEQGDQPPADLLERDRLHWLLERFDRRGPGPSFSAAVLPGDNTEVQQAARSHLRERLVEPLRTRLESEGVERAQLRAELATAALAGVLMARSSGAFPELSAAGLEELEPLLHGFLEGLRG</sequence>
<proteinExistence type="predicted"/>
<dbReference type="PROSITE" id="PS50977">
    <property type="entry name" value="HTH_TETR_2"/>
    <property type="match status" value="1"/>
</dbReference>
<evidence type="ECO:0000256" key="1">
    <source>
        <dbReference type="ARBA" id="ARBA00023125"/>
    </source>
</evidence>
<dbReference type="PANTHER" id="PTHR30055:SF235">
    <property type="entry name" value="TRANSCRIPTIONAL REGULATORY PROTEIN"/>
    <property type="match status" value="1"/>
</dbReference>
<evidence type="ECO:0000313" key="4">
    <source>
        <dbReference type="EMBL" id="TWF90508.1"/>
    </source>
</evidence>
<dbReference type="GO" id="GO:0003700">
    <property type="term" value="F:DNA-binding transcription factor activity"/>
    <property type="evidence" value="ECO:0007669"/>
    <property type="project" value="TreeGrafter"/>
</dbReference>
<dbReference type="EMBL" id="VIWT01000003">
    <property type="protein sequence ID" value="TWF90508.1"/>
    <property type="molecule type" value="Genomic_DNA"/>
</dbReference>
<dbReference type="InterPro" id="IPR009057">
    <property type="entry name" value="Homeodomain-like_sf"/>
</dbReference>
<dbReference type="InterPro" id="IPR001647">
    <property type="entry name" value="HTH_TetR"/>
</dbReference>
<gene>
    <name evidence="4" type="ORF">FHX73_13555</name>
</gene>